<comment type="cofactor">
    <cofactor evidence="1">
        <name>[4Fe-4S] cluster</name>
        <dbReference type="ChEBI" id="CHEBI:49883"/>
    </cofactor>
</comment>
<protein>
    <submittedName>
        <fullName evidence="9">Formate dehydrogenase alpha subunit</fullName>
    </submittedName>
</protein>
<evidence type="ECO:0000259" key="8">
    <source>
        <dbReference type="Pfam" id="PF01568"/>
    </source>
</evidence>
<dbReference type="AlphaFoldDB" id="A0A1M7Y7X5"/>
<dbReference type="STRING" id="1121416.SAMN02745220_02428"/>
<keyword evidence="6" id="KW-0560">Oxidoreductase</keyword>
<dbReference type="GO" id="GO:0016491">
    <property type="term" value="F:oxidoreductase activity"/>
    <property type="evidence" value="ECO:0007669"/>
    <property type="project" value="UniProtKB-KW"/>
</dbReference>
<dbReference type="InterPro" id="IPR009010">
    <property type="entry name" value="Asp_de-COase-like_dom_sf"/>
</dbReference>
<dbReference type="SUPFAM" id="SSF53706">
    <property type="entry name" value="Formate dehydrogenase/DMSO reductase, domains 1-3"/>
    <property type="match status" value="1"/>
</dbReference>
<evidence type="ECO:0000313" key="10">
    <source>
        <dbReference type="Proteomes" id="UP000184603"/>
    </source>
</evidence>
<dbReference type="Pfam" id="PF00384">
    <property type="entry name" value="Molybdopterin"/>
    <property type="match status" value="1"/>
</dbReference>
<dbReference type="Gene3D" id="2.40.40.20">
    <property type="match status" value="1"/>
</dbReference>
<evidence type="ECO:0000256" key="2">
    <source>
        <dbReference type="ARBA" id="ARBA00004196"/>
    </source>
</evidence>
<comment type="similarity">
    <text evidence="3">Belongs to the prokaryotic molybdopterin-containing oxidoreductase family.</text>
</comment>
<dbReference type="EMBL" id="FRFE01000010">
    <property type="protein sequence ID" value="SHO48666.1"/>
    <property type="molecule type" value="Genomic_DNA"/>
</dbReference>
<dbReference type="Gene3D" id="3.40.50.740">
    <property type="match status" value="1"/>
</dbReference>
<evidence type="ECO:0000256" key="3">
    <source>
        <dbReference type="ARBA" id="ARBA00010312"/>
    </source>
</evidence>
<dbReference type="Pfam" id="PF01568">
    <property type="entry name" value="Molydop_binding"/>
    <property type="match status" value="1"/>
</dbReference>
<dbReference type="GO" id="GO:0009061">
    <property type="term" value="P:anaerobic respiration"/>
    <property type="evidence" value="ECO:0007669"/>
    <property type="project" value="TreeGrafter"/>
</dbReference>
<gene>
    <name evidence="9" type="ORF">SAMN02745220_02428</name>
</gene>
<evidence type="ECO:0000259" key="7">
    <source>
        <dbReference type="Pfam" id="PF00384"/>
    </source>
</evidence>
<dbReference type="GO" id="GO:0043546">
    <property type="term" value="F:molybdopterin cofactor binding"/>
    <property type="evidence" value="ECO:0007669"/>
    <property type="project" value="InterPro"/>
</dbReference>
<dbReference type="GO" id="GO:0051539">
    <property type="term" value="F:4 iron, 4 sulfur cluster binding"/>
    <property type="evidence" value="ECO:0007669"/>
    <property type="project" value="UniProtKB-KW"/>
</dbReference>
<dbReference type="Gene3D" id="3.40.228.10">
    <property type="entry name" value="Dimethylsulfoxide Reductase, domain 2"/>
    <property type="match status" value="1"/>
</dbReference>
<dbReference type="CDD" id="cd02792">
    <property type="entry name" value="MopB_CT_Formate-Dh-Na-like"/>
    <property type="match status" value="1"/>
</dbReference>
<name>A0A1M7Y7X5_9BACT</name>
<evidence type="ECO:0000256" key="4">
    <source>
        <dbReference type="ARBA" id="ARBA00022485"/>
    </source>
</evidence>
<dbReference type="InterPro" id="IPR006656">
    <property type="entry name" value="Mopterin_OxRdtase"/>
</dbReference>
<dbReference type="Proteomes" id="UP000184603">
    <property type="component" value="Unassembled WGS sequence"/>
</dbReference>
<keyword evidence="4" id="KW-0004">4Fe-4S</keyword>
<dbReference type="PANTHER" id="PTHR43598">
    <property type="entry name" value="TUNGSTEN-CONTAINING FORMYLMETHANOFURAN DEHYDROGENASE 2 SUBUNIT B"/>
    <property type="match status" value="1"/>
</dbReference>
<dbReference type="InterPro" id="IPR006657">
    <property type="entry name" value="MoPterin_dinucl-bd_dom"/>
</dbReference>
<accession>A0A1M7Y7X5</accession>
<sequence>MTNSLNDMRHAKSLIFIGSNAPEAHPISMQHILHAKEKNNAPIIVVDPRRTKLAAKATDFVRIRPGTDAAFMLGLINVITTNGWEDKEFIRTRVSGYEELLAVTKDYTPEAVEEITGISAEQTRHVAKVLAENRPTSLTWCMGGTQHSIGSSITRTFCLLQLVLGNMGKSGGGTNIFRGHDNVQGATDMCVLADNLPAYYGLAEGSWKHWCRVWDVDYEWIKSRFPKPELMQLPGFSLARWYEGVLGEEKLYQDTPLKAMIQWGCGANSNSQYNRVVQAYNKLELLVVVDPFPTMAAAACDTDNIYLLPSASQYETSGSVTSTSRQIQWRHKVVDPVHNSKDDYQIMELLVNKLGFADKFYKNIKQVPEDLTRELGRGALTIGYNGQTPERIKKHMENWHTFDIDSLQAIGGPCDGDYYGMPWPCWTDEHPGTPILYDISKPVAKGGLPFRNRFGNEKTYDSSGRTENQLAAKGVCNPGSEVEGGYSEFAEIVPGTNWKTDLSQKTLKVAIARGMAPFGNARARCVVWNFPDQVPIHREPLHSPRPDLIAKYPTYKDKQKHYRLDTRFESEQNPELVKEFPYVITTGRMVEHMGAGAETRSNQYLAELQPEMYAEINPRLGNNLGFRDGDMVWIESPEGSKIKVKAFFTERVDEKTIFLPYHFAGVLMGESLIDKYPEGHAPYVVGECGNVVTNYGYDIITQIQATKDGLCKVSKA</sequence>
<organism evidence="9 10">
    <name type="scientific">Desulfopila aestuarii DSM 18488</name>
    <dbReference type="NCBI Taxonomy" id="1121416"/>
    <lineage>
        <taxon>Bacteria</taxon>
        <taxon>Pseudomonadati</taxon>
        <taxon>Thermodesulfobacteriota</taxon>
        <taxon>Desulfobulbia</taxon>
        <taxon>Desulfobulbales</taxon>
        <taxon>Desulfocapsaceae</taxon>
        <taxon>Desulfopila</taxon>
    </lineage>
</organism>
<keyword evidence="4" id="KW-0408">Iron</keyword>
<keyword evidence="5" id="KW-0479">Metal-binding</keyword>
<reference evidence="9 10" key="1">
    <citation type="submission" date="2016-12" db="EMBL/GenBank/DDBJ databases">
        <authorList>
            <person name="Song W.-J."/>
            <person name="Kurnit D.M."/>
        </authorList>
    </citation>
    <scope>NUCLEOTIDE SEQUENCE [LARGE SCALE GENOMIC DNA]</scope>
    <source>
        <strain evidence="9 10">DSM 18488</strain>
    </source>
</reference>
<dbReference type="PANTHER" id="PTHR43598:SF1">
    <property type="entry name" value="FORMATE DEHYDROGENASE-O MAJOR SUBUNIT"/>
    <property type="match status" value="1"/>
</dbReference>
<feature type="domain" description="Molybdopterin oxidoreductase" evidence="7">
    <location>
        <begin position="1"/>
        <end position="351"/>
    </location>
</feature>
<evidence type="ECO:0000256" key="5">
    <source>
        <dbReference type="ARBA" id="ARBA00022723"/>
    </source>
</evidence>
<dbReference type="GO" id="GO:0030151">
    <property type="term" value="F:molybdenum ion binding"/>
    <property type="evidence" value="ECO:0007669"/>
    <property type="project" value="TreeGrafter"/>
</dbReference>
<feature type="domain" description="Molybdopterin dinucleotide-binding" evidence="8">
    <location>
        <begin position="583"/>
        <end position="707"/>
    </location>
</feature>
<evidence type="ECO:0000256" key="6">
    <source>
        <dbReference type="ARBA" id="ARBA00023002"/>
    </source>
</evidence>
<dbReference type="GO" id="GO:0030313">
    <property type="term" value="C:cell envelope"/>
    <property type="evidence" value="ECO:0007669"/>
    <property type="project" value="UniProtKB-SubCell"/>
</dbReference>
<evidence type="ECO:0000313" key="9">
    <source>
        <dbReference type="EMBL" id="SHO48666.1"/>
    </source>
</evidence>
<dbReference type="SUPFAM" id="SSF50692">
    <property type="entry name" value="ADC-like"/>
    <property type="match status" value="1"/>
</dbReference>
<dbReference type="GO" id="GO:0009055">
    <property type="term" value="F:electron transfer activity"/>
    <property type="evidence" value="ECO:0007669"/>
    <property type="project" value="TreeGrafter"/>
</dbReference>
<proteinExistence type="inferred from homology"/>
<comment type="subcellular location">
    <subcellularLocation>
        <location evidence="2">Cell envelope</location>
    </subcellularLocation>
</comment>
<dbReference type="FunFam" id="2.40.40.20:FF:000013">
    <property type="entry name" value="Dimethyl sulfoxide reductase subunit A"/>
    <property type="match status" value="1"/>
</dbReference>
<keyword evidence="4" id="KW-0411">Iron-sulfur</keyword>
<evidence type="ECO:0000256" key="1">
    <source>
        <dbReference type="ARBA" id="ARBA00001966"/>
    </source>
</evidence>
<keyword evidence="10" id="KW-1185">Reference proteome</keyword>